<evidence type="ECO:0000256" key="1">
    <source>
        <dbReference type="SAM" id="MobiDB-lite"/>
    </source>
</evidence>
<reference evidence="2 3" key="1">
    <citation type="submission" date="2019-05" db="EMBL/GenBank/DDBJ databases">
        <authorList>
            <person name="Pope W.H."/>
            <person name="Garlena R.A."/>
            <person name="Russell D.A."/>
            <person name="Jacobs-Sera D."/>
            <person name="Hatfull G.F."/>
        </authorList>
    </citation>
    <scope>NUCLEOTIDE SEQUENCE [LARGE SCALE GENOMIC DNA]</scope>
</reference>
<dbReference type="GeneID" id="64766085"/>
<dbReference type="KEGG" id="vg:64766085"/>
<proteinExistence type="predicted"/>
<sequence length="143" mass="15768">MSDKEITEAERELARSVGLDPQPSPIPNNGLPSAHDLVCEAMIGSFYGDSPQQNEDQVVETVYADLLESFMSLCGGRSNAIAEIKRRKEFGQLKYGTPLQPYNGRDAVVDAKEEFGDLLVYLACKVYENRFPNEGAEPPLLQG</sequence>
<evidence type="ECO:0000313" key="2">
    <source>
        <dbReference type="EMBL" id="QDF18552.1"/>
    </source>
</evidence>
<feature type="region of interest" description="Disordered" evidence="1">
    <location>
        <begin position="1"/>
        <end position="31"/>
    </location>
</feature>
<organism evidence="2 3">
    <name type="scientific">Gordonia phage Pupper</name>
    <dbReference type="NCBI Taxonomy" id="2571249"/>
    <lineage>
        <taxon>Viruses</taxon>
        <taxon>Duplodnaviria</taxon>
        <taxon>Heunggongvirae</taxon>
        <taxon>Uroviricota</taxon>
        <taxon>Caudoviricetes</taxon>
        <taxon>Puppervirus</taxon>
        <taxon>Puppervirus Pupper</taxon>
    </lineage>
</organism>
<protein>
    <submittedName>
        <fullName evidence="2">Uncharacterized protein</fullName>
    </submittedName>
</protein>
<dbReference type="Proteomes" id="UP000318375">
    <property type="component" value="Segment"/>
</dbReference>
<gene>
    <name evidence="2" type="primary">66</name>
    <name evidence="2" type="ORF">SEA_PUPPER_66</name>
</gene>
<evidence type="ECO:0000313" key="3">
    <source>
        <dbReference type="Proteomes" id="UP000318375"/>
    </source>
</evidence>
<dbReference type="EMBL" id="MK977695">
    <property type="protein sequence ID" value="QDF18552.1"/>
    <property type="molecule type" value="Genomic_DNA"/>
</dbReference>
<keyword evidence="3" id="KW-1185">Reference proteome</keyword>
<dbReference type="RefSeq" id="YP_010058854.1">
    <property type="nucleotide sequence ID" value="NC_054723.1"/>
</dbReference>
<name>A0A4Y6EJ98_9CAUD</name>
<feature type="compositionally biased region" description="Basic and acidic residues" evidence="1">
    <location>
        <begin position="1"/>
        <end position="14"/>
    </location>
</feature>
<accession>A0A4Y6EJ98</accession>